<dbReference type="Pfam" id="PF12796">
    <property type="entry name" value="Ank_2"/>
    <property type="match status" value="1"/>
</dbReference>
<dbReference type="Gene3D" id="1.25.40.20">
    <property type="entry name" value="Ankyrin repeat-containing domain"/>
    <property type="match status" value="1"/>
</dbReference>
<gene>
    <name evidence="4" type="ORF">PACLA_8A061328</name>
</gene>
<dbReference type="PROSITE" id="PS50088">
    <property type="entry name" value="ANK_REPEAT"/>
    <property type="match status" value="4"/>
</dbReference>
<feature type="compositionally biased region" description="Basic residues" evidence="3">
    <location>
        <begin position="31"/>
        <end position="40"/>
    </location>
</feature>
<dbReference type="Proteomes" id="UP001152795">
    <property type="component" value="Unassembled WGS sequence"/>
</dbReference>
<dbReference type="SMART" id="SM00248">
    <property type="entry name" value="ANK"/>
    <property type="match status" value="5"/>
</dbReference>
<evidence type="ECO:0000313" key="4">
    <source>
        <dbReference type="EMBL" id="CAB3982002.1"/>
    </source>
</evidence>
<evidence type="ECO:0000256" key="3">
    <source>
        <dbReference type="SAM" id="MobiDB-lite"/>
    </source>
</evidence>
<proteinExistence type="predicted"/>
<evidence type="ECO:0000313" key="5">
    <source>
        <dbReference type="Proteomes" id="UP001152795"/>
    </source>
</evidence>
<dbReference type="PANTHER" id="PTHR24161">
    <property type="entry name" value="ANK_REP_REGION DOMAIN-CONTAINING PROTEIN-RELATED"/>
    <property type="match status" value="1"/>
</dbReference>
<keyword evidence="5" id="KW-1185">Reference proteome</keyword>
<dbReference type="PROSITE" id="PS50297">
    <property type="entry name" value="ANK_REP_REGION"/>
    <property type="match status" value="4"/>
</dbReference>
<dbReference type="PANTHER" id="PTHR24161:SF85">
    <property type="entry name" value="PALMITOYLTRANSFERASE HIP14"/>
    <property type="match status" value="1"/>
</dbReference>
<reference evidence="4" key="1">
    <citation type="submission" date="2020-04" db="EMBL/GenBank/DDBJ databases">
        <authorList>
            <person name="Alioto T."/>
            <person name="Alioto T."/>
            <person name="Gomez Garrido J."/>
        </authorList>
    </citation>
    <scope>NUCLEOTIDE SEQUENCE</scope>
    <source>
        <strain evidence="4">A484AB</strain>
    </source>
</reference>
<accession>A0A7D9HGK5</accession>
<dbReference type="SUPFAM" id="SSF48403">
    <property type="entry name" value="Ankyrin repeat"/>
    <property type="match status" value="1"/>
</dbReference>
<dbReference type="EMBL" id="CACRXK020000452">
    <property type="protein sequence ID" value="CAB3982002.1"/>
    <property type="molecule type" value="Genomic_DNA"/>
</dbReference>
<dbReference type="Pfam" id="PF13637">
    <property type="entry name" value="Ank_4"/>
    <property type="match status" value="1"/>
</dbReference>
<keyword evidence="1" id="KW-0677">Repeat</keyword>
<keyword evidence="2" id="KW-0040">ANK repeat</keyword>
<evidence type="ECO:0000256" key="2">
    <source>
        <dbReference type="ARBA" id="ARBA00023043"/>
    </source>
</evidence>
<sequence length="402" mass="44423">MYKPLEMYGASSNFNPYPKMGSHGNVSGHGGHAHGGHGHSHAPGEQCGMHGGEGGEDAHFPSPGPQDKPKPPPPPPAPSKPDPASMSIVQSTQYGEMAKLMEFIENGADVRTPDAENVTLLHWAAINNRIEIVKYLITNGAIVDQKGGNLEATPLHWAVRQGLLNMVVLLMKYGADPNSVDIEGCTCLHVASQLSQTAAVAYLIGKGMDVDQVDNNGMTPLMWAAYRSFGVDTIRLLITMGASVNRRDKFHKNTALHWAVISSNQNGISVLTKASADATITNEKGETPLDLAKQKKSSWIMTQLEYLNLNQAREQPGWLRNISTNKTFRYRIMFWLPFYALFSVAGVLEWTKGWECSLLIISTLLITWGCISNKLKVEEIQRRFTTWMLRSKKVNNLITREQ</sequence>
<dbReference type="OrthoDB" id="6781668at2759"/>
<comment type="caution">
    <text evidence="4">The sequence shown here is derived from an EMBL/GenBank/DDBJ whole genome shotgun (WGS) entry which is preliminary data.</text>
</comment>
<dbReference type="InterPro" id="IPR002110">
    <property type="entry name" value="Ankyrin_rpt"/>
</dbReference>
<protein>
    <submittedName>
        <fullName evidence="4">Palmitoyltransferase ZDHHC17, partial</fullName>
    </submittedName>
</protein>
<name>A0A7D9HGK5_PARCT</name>
<feature type="compositionally biased region" description="Pro residues" evidence="3">
    <location>
        <begin position="62"/>
        <end position="81"/>
    </location>
</feature>
<organism evidence="4 5">
    <name type="scientific">Paramuricea clavata</name>
    <name type="common">Red gorgonian</name>
    <name type="synonym">Violescent sea-whip</name>
    <dbReference type="NCBI Taxonomy" id="317549"/>
    <lineage>
        <taxon>Eukaryota</taxon>
        <taxon>Metazoa</taxon>
        <taxon>Cnidaria</taxon>
        <taxon>Anthozoa</taxon>
        <taxon>Octocorallia</taxon>
        <taxon>Malacalcyonacea</taxon>
        <taxon>Plexauridae</taxon>
        <taxon>Paramuricea</taxon>
    </lineage>
</organism>
<evidence type="ECO:0000256" key="1">
    <source>
        <dbReference type="ARBA" id="ARBA00022737"/>
    </source>
</evidence>
<feature type="region of interest" description="Disordered" evidence="3">
    <location>
        <begin position="19"/>
        <end position="86"/>
    </location>
</feature>
<dbReference type="InterPro" id="IPR036770">
    <property type="entry name" value="Ankyrin_rpt-contain_sf"/>
</dbReference>
<dbReference type="AlphaFoldDB" id="A0A7D9HGK5"/>